<feature type="transmembrane region" description="Helical" evidence="2">
    <location>
        <begin position="80"/>
        <end position="98"/>
    </location>
</feature>
<organism evidence="3 4">
    <name type="scientific">Sphingomonas ginkgonis</name>
    <dbReference type="NCBI Taxonomy" id="2315330"/>
    <lineage>
        <taxon>Bacteria</taxon>
        <taxon>Pseudomonadati</taxon>
        <taxon>Pseudomonadota</taxon>
        <taxon>Alphaproteobacteria</taxon>
        <taxon>Sphingomonadales</taxon>
        <taxon>Sphingomonadaceae</taxon>
        <taxon>Sphingomonas</taxon>
    </lineage>
</organism>
<feature type="transmembrane region" description="Helical" evidence="2">
    <location>
        <begin position="41"/>
        <end position="60"/>
    </location>
</feature>
<feature type="region of interest" description="Disordered" evidence="1">
    <location>
        <begin position="153"/>
        <end position="177"/>
    </location>
</feature>
<dbReference type="Pfam" id="PF06210">
    <property type="entry name" value="DUF1003"/>
    <property type="match status" value="1"/>
</dbReference>
<dbReference type="RefSeq" id="WP_126719112.1">
    <property type="nucleotide sequence ID" value="NZ_RWJF01000001.1"/>
</dbReference>
<sequence>MIERWKSDPDGSVEQLAELQREHDCSTGLMQRLANRLTTELGRPATVSVVILTIAFWSGANLAAQKLGLQAVEKLPFPDLGIVVAVVALIVALLILTTQEHRNQLAESQLQLTVEIALMSERKVAKIIALLEEARREDPALRSRIDPEAEAMAVAGKHHVAGGDDPDLPTTGNDTGD</sequence>
<protein>
    <submittedName>
        <fullName evidence="3">DUF1003 domain-containing protein</fullName>
    </submittedName>
</protein>
<keyword evidence="2" id="KW-0472">Membrane</keyword>
<keyword evidence="2" id="KW-1133">Transmembrane helix</keyword>
<accession>A0A3R9Y6M2</accession>
<dbReference type="EMBL" id="RWJF01000001">
    <property type="protein sequence ID" value="RST31285.1"/>
    <property type="molecule type" value="Genomic_DNA"/>
</dbReference>
<gene>
    <name evidence="3" type="ORF">HMF7854_10900</name>
</gene>
<keyword evidence="4" id="KW-1185">Reference proteome</keyword>
<evidence type="ECO:0000256" key="1">
    <source>
        <dbReference type="SAM" id="MobiDB-lite"/>
    </source>
</evidence>
<evidence type="ECO:0000313" key="4">
    <source>
        <dbReference type="Proteomes" id="UP000274661"/>
    </source>
</evidence>
<name>A0A3R9Y6M2_9SPHN</name>
<dbReference type="OrthoDB" id="7507421at2"/>
<dbReference type="Proteomes" id="UP000274661">
    <property type="component" value="Unassembled WGS sequence"/>
</dbReference>
<dbReference type="InterPro" id="IPR010406">
    <property type="entry name" value="DUF1003"/>
</dbReference>
<comment type="caution">
    <text evidence="3">The sequence shown here is derived from an EMBL/GenBank/DDBJ whole genome shotgun (WGS) entry which is preliminary data.</text>
</comment>
<evidence type="ECO:0000313" key="3">
    <source>
        <dbReference type="EMBL" id="RST31285.1"/>
    </source>
</evidence>
<proteinExistence type="predicted"/>
<reference evidence="3 4" key="1">
    <citation type="submission" date="2018-12" db="EMBL/GenBank/DDBJ databases">
        <title>Sphingomonas sp. HMF7854 Genome sequencing and assembly.</title>
        <authorList>
            <person name="Cha I."/>
            <person name="Kang H."/>
            <person name="Kim H."/>
            <person name="Kang J."/>
            <person name="Joh K."/>
        </authorList>
    </citation>
    <scope>NUCLEOTIDE SEQUENCE [LARGE SCALE GENOMIC DNA]</scope>
    <source>
        <strain evidence="3 4">HMF7854</strain>
    </source>
</reference>
<keyword evidence="2" id="KW-0812">Transmembrane</keyword>
<dbReference type="AlphaFoldDB" id="A0A3R9Y6M2"/>
<evidence type="ECO:0000256" key="2">
    <source>
        <dbReference type="SAM" id="Phobius"/>
    </source>
</evidence>